<accession>A0A2T6B833</accession>
<gene>
    <name evidence="1" type="ORF">C8N34_10219</name>
</gene>
<evidence type="ECO:0000313" key="1">
    <source>
        <dbReference type="EMBL" id="PTX52241.1"/>
    </source>
</evidence>
<dbReference type="AlphaFoldDB" id="A0A2T6B833"/>
<name>A0A2T6B833_9RHOB</name>
<dbReference type="EMBL" id="QBKP01000002">
    <property type="protein sequence ID" value="PTX52241.1"/>
    <property type="molecule type" value="Genomic_DNA"/>
</dbReference>
<keyword evidence="2" id="KW-1185">Reference proteome</keyword>
<evidence type="ECO:0000313" key="2">
    <source>
        <dbReference type="Proteomes" id="UP000244224"/>
    </source>
</evidence>
<dbReference type="Proteomes" id="UP000244224">
    <property type="component" value="Unassembled WGS sequence"/>
</dbReference>
<dbReference type="RefSeq" id="WP_108127517.1">
    <property type="nucleotide sequence ID" value="NZ_QBKP01000002.1"/>
</dbReference>
<comment type="caution">
    <text evidence="1">The sequence shown here is derived from an EMBL/GenBank/DDBJ whole genome shotgun (WGS) entry which is preliminary data.</text>
</comment>
<sequence length="87" mass="9679">MRIEEARRLTPGMKVRCPADRDEPAYVGTVTQGAGETQEDLFGAEYAWVTVRDEVRGREAVWPSNRLGLLSPLPALEVEEPEDLPSP</sequence>
<protein>
    <submittedName>
        <fullName evidence="1">Uncharacterized protein</fullName>
    </submittedName>
</protein>
<organism evidence="1 2">
    <name type="scientific">Gemmobacter caeni</name>
    <dbReference type="NCBI Taxonomy" id="589035"/>
    <lineage>
        <taxon>Bacteria</taxon>
        <taxon>Pseudomonadati</taxon>
        <taxon>Pseudomonadota</taxon>
        <taxon>Alphaproteobacteria</taxon>
        <taxon>Rhodobacterales</taxon>
        <taxon>Paracoccaceae</taxon>
        <taxon>Gemmobacter</taxon>
    </lineage>
</organism>
<reference evidence="1 2" key="1">
    <citation type="submission" date="2018-04" db="EMBL/GenBank/DDBJ databases">
        <title>Genomic Encyclopedia of Archaeal and Bacterial Type Strains, Phase II (KMG-II): from individual species to whole genera.</title>
        <authorList>
            <person name="Goeker M."/>
        </authorList>
    </citation>
    <scope>NUCLEOTIDE SEQUENCE [LARGE SCALE GENOMIC DNA]</scope>
    <source>
        <strain evidence="1 2">DSM 21823</strain>
    </source>
</reference>
<proteinExistence type="predicted"/>